<dbReference type="GO" id="GO:0003677">
    <property type="term" value="F:DNA binding"/>
    <property type="evidence" value="ECO:0007669"/>
    <property type="project" value="UniProtKB-KW"/>
</dbReference>
<feature type="domain" description="HTH arsR-type" evidence="1">
    <location>
        <begin position="28"/>
        <end position="110"/>
    </location>
</feature>
<name>A0ABR6IY32_9HYPH</name>
<dbReference type="InterPro" id="IPR001845">
    <property type="entry name" value="HTH_ArsR_DNA-bd_dom"/>
</dbReference>
<evidence type="ECO:0000313" key="3">
    <source>
        <dbReference type="Proteomes" id="UP000551353"/>
    </source>
</evidence>
<dbReference type="InterPro" id="IPR036388">
    <property type="entry name" value="WH-like_DNA-bd_sf"/>
</dbReference>
<comment type="caution">
    <text evidence="2">The sequence shown here is derived from an EMBL/GenBank/DDBJ whole genome shotgun (WGS) entry which is preliminary data.</text>
</comment>
<evidence type="ECO:0000313" key="2">
    <source>
        <dbReference type="EMBL" id="MBB4232830.1"/>
    </source>
</evidence>
<accession>A0ABR6IY32</accession>
<organism evidence="2 3">
    <name type="scientific">Rhizobium mongolense</name>
    <dbReference type="NCBI Taxonomy" id="57676"/>
    <lineage>
        <taxon>Bacteria</taxon>
        <taxon>Pseudomonadati</taxon>
        <taxon>Pseudomonadota</taxon>
        <taxon>Alphaproteobacteria</taxon>
        <taxon>Hyphomicrobiales</taxon>
        <taxon>Rhizobiaceae</taxon>
        <taxon>Rhizobium/Agrobacterium group</taxon>
        <taxon>Rhizobium</taxon>
    </lineage>
</organism>
<dbReference type="Proteomes" id="UP000551353">
    <property type="component" value="Unassembled WGS sequence"/>
</dbReference>
<gene>
    <name evidence="2" type="ORF">GGD56_006729</name>
</gene>
<keyword evidence="3" id="KW-1185">Reference proteome</keyword>
<dbReference type="SUPFAM" id="SSF46785">
    <property type="entry name" value="Winged helix' DNA-binding domain"/>
    <property type="match status" value="1"/>
</dbReference>
<proteinExistence type="predicted"/>
<dbReference type="Pfam" id="PF12840">
    <property type="entry name" value="HTH_20"/>
    <property type="match status" value="1"/>
</dbReference>
<dbReference type="EMBL" id="JACIFX010000018">
    <property type="protein sequence ID" value="MBB4232830.1"/>
    <property type="molecule type" value="Genomic_DNA"/>
</dbReference>
<sequence length="126" mass="13795">MILVSSPHIQKIMRPLFHPAIEDVRPEAILHALSDPERAAIFAQIAGGGSGGTCAAFANMRERVIPKSSLSNHIKVLREAGLIRCERQGVEIRNHSRCSELDERFPGLAMAILNAYGWLPGEVKAD</sequence>
<dbReference type="InterPro" id="IPR036390">
    <property type="entry name" value="WH_DNA-bd_sf"/>
</dbReference>
<dbReference type="SMART" id="SM00418">
    <property type="entry name" value="HTH_ARSR"/>
    <property type="match status" value="1"/>
</dbReference>
<reference evidence="2 3" key="1">
    <citation type="submission" date="2020-08" db="EMBL/GenBank/DDBJ databases">
        <title>Genomic Encyclopedia of Type Strains, Phase IV (KMG-V): Genome sequencing to study the core and pangenomes of soil and plant-associated prokaryotes.</title>
        <authorList>
            <person name="Whitman W."/>
        </authorList>
    </citation>
    <scope>NUCLEOTIDE SEQUENCE [LARGE SCALE GENOMIC DNA]</scope>
    <source>
        <strain evidence="2 3">SEMIA 4087</strain>
    </source>
</reference>
<dbReference type="InterPro" id="IPR011991">
    <property type="entry name" value="ArsR-like_HTH"/>
</dbReference>
<evidence type="ECO:0000259" key="1">
    <source>
        <dbReference type="SMART" id="SM00418"/>
    </source>
</evidence>
<protein>
    <submittedName>
        <fullName evidence="2">DNA-binding transcriptional ArsR family regulator</fullName>
    </submittedName>
</protein>
<dbReference type="PRINTS" id="PR00778">
    <property type="entry name" value="HTHARSR"/>
</dbReference>
<keyword evidence="2" id="KW-0238">DNA-binding</keyword>
<dbReference type="CDD" id="cd00090">
    <property type="entry name" value="HTH_ARSR"/>
    <property type="match status" value="1"/>
</dbReference>
<dbReference type="Gene3D" id="1.10.10.10">
    <property type="entry name" value="Winged helix-like DNA-binding domain superfamily/Winged helix DNA-binding domain"/>
    <property type="match status" value="1"/>
</dbReference>